<dbReference type="Proteomes" id="UP000295600">
    <property type="component" value="Unassembled WGS sequence"/>
</dbReference>
<reference evidence="1 2" key="1">
    <citation type="submission" date="2019-03" db="EMBL/GenBank/DDBJ databases">
        <title>Genomic Encyclopedia of Type Strains, Phase IV (KMG-IV): sequencing the most valuable type-strain genomes for metagenomic binning, comparative biology and taxonomic classification.</title>
        <authorList>
            <person name="Goeker M."/>
        </authorList>
    </citation>
    <scope>NUCLEOTIDE SEQUENCE [LARGE SCALE GENOMIC DNA]</scope>
    <source>
        <strain evidence="1 2">DSM 23917</strain>
    </source>
</reference>
<protein>
    <submittedName>
        <fullName evidence="1">Uncharacterized protein</fullName>
    </submittedName>
</protein>
<sequence>MELKDFVKGTIKDISVAITELNEEMADSGLMVNPIADNPVDNIRYAADGRIVQDIDFNLQVSASEKMDTGGGIHINVLKAGVNNVTDNATVSTIHFHISVALPTCVG</sequence>
<dbReference type="EMBL" id="SLXB01000027">
    <property type="protein sequence ID" value="TCO88151.1"/>
    <property type="molecule type" value="Genomic_DNA"/>
</dbReference>
<dbReference type="RefSeq" id="WP_131927278.1">
    <property type="nucleotide sequence ID" value="NZ_SLXB01000027.1"/>
</dbReference>
<comment type="caution">
    <text evidence="1">The sequence shown here is derived from an EMBL/GenBank/DDBJ whole genome shotgun (WGS) entry which is preliminary data.</text>
</comment>
<organism evidence="1 2">
    <name type="scientific">Prevotella heparinolytica</name>
    <dbReference type="NCBI Taxonomy" id="28113"/>
    <lineage>
        <taxon>Bacteria</taxon>
        <taxon>Pseudomonadati</taxon>
        <taxon>Bacteroidota</taxon>
        <taxon>Bacteroidia</taxon>
        <taxon>Bacteroidales</taxon>
        <taxon>Bacteroidaceae</taxon>
        <taxon>Bacteroides</taxon>
    </lineage>
</organism>
<dbReference type="AlphaFoldDB" id="A0A4R2LN16"/>
<gene>
    <name evidence="1" type="ORF">EV202_12734</name>
</gene>
<name>A0A4R2LN16_9BACE</name>
<evidence type="ECO:0000313" key="2">
    <source>
        <dbReference type="Proteomes" id="UP000295600"/>
    </source>
</evidence>
<accession>A0A4R2LN16</accession>
<proteinExistence type="predicted"/>
<evidence type="ECO:0000313" key="1">
    <source>
        <dbReference type="EMBL" id="TCO88151.1"/>
    </source>
</evidence>